<dbReference type="AlphaFoldDB" id="A0A086JAI3"/>
<proteinExistence type="predicted"/>
<dbReference type="SUPFAM" id="SSF53098">
    <property type="entry name" value="Ribonuclease H-like"/>
    <property type="match status" value="1"/>
</dbReference>
<feature type="region of interest" description="Disordered" evidence="10">
    <location>
        <begin position="351"/>
        <end position="381"/>
    </location>
</feature>
<evidence type="ECO:0000256" key="6">
    <source>
        <dbReference type="ARBA" id="ARBA00022842"/>
    </source>
</evidence>
<keyword evidence="2" id="KW-0540">Nuclease</keyword>
<dbReference type="Proteomes" id="UP000028828">
    <property type="component" value="Unassembled WGS sequence"/>
</dbReference>
<keyword evidence="7" id="KW-0539">Nucleus</keyword>
<name>A0A086JAI3_TOXGO</name>
<dbReference type="EMBL" id="AEYI02002213">
    <property type="protein sequence ID" value="KFG29151.1"/>
    <property type="molecule type" value="Genomic_DNA"/>
</dbReference>
<evidence type="ECO:0000256" key="5">
    <source>
        <dbReference type="ARBA" id="ARBA00022839"/>
    </source>
</evidence>
<feature type="compositionally biased region" description="Basic and acidic residues" evidence="10">
    <location>
        <begin position="473"/>
        <end position="494"/>
    </location>
</feature>
<dbReference type="SMART" id="SM00474">
    <property type="entry name" value="35EXOc"/>
    <property type="match status" value="1"/>
</dbReference>
<gene>
    <name evidence="12" type="ORF">TGP89_250890</name>
</gene>
<protein>
    <recommendedName>
        <fullName evidence="8">3'-5' exonuclease</fullName>
    </recommendedName>
    <alternativeName>
        <fullName evidence="9">Werner Syndrome-like exonuclease</fullName>
    </alternativeName>
</protein>
<keyword evidence="5 12" id="KW-0269">Exonuclease</keyword>
<dbReference type="VEuPathDB" id="ToxoDB:TGP89_250890"/>
<evidence type="ECO:0000313" key="13">
    <source>
        <dbReference type="Proteomes" id="UP000028828"/>
    </source>
</evidence>
<keyword evidence="3" id="KW-0479">Metal-binding</keyword>
<dbReference type="InterPro" id="IPR002562">
    <property type="entry name" value="3'-5'_exonuclease_dom"/>
</dbReference>
<dbReference type="OrthoDB" id="1920326at2759"/>
<evidence type="ECO:0000256" key="3">
    <source>
        <dbReference type="ARBA" id="ARBA00022723"/>
    </source>
</evidence>
<feature type="region of interest" description="Disordered" evidence="10">
    <location>
        <begin position="520"/>
        <end position="593"/>
    </location>
</feature>
<evidence type="ECO:0000256" key="10">
    <source>
        <dbReference type="SAM" id="MobiDB-lite"/>
    </source>
</evidence>
<dbReference type="GO" id="GO:0005634">
    <property type="term" value="C:nucleus"/>
    <property type="evidence" value="ECO:0007669"/>
    <property type="project" value="UniProtKB-SubCell"/>
</dbReference>
<keyword evidence="6" id="KW-0460">Magnesium</keyword>
<comment type="subcellular location">
    <subcellularLocation>
        <location evidence="1">Nucleus</location>
    </subcellularLocation>
</comment>
<dbReference type="GO" id="GO:0006139">
    <property type="term" value="P:nucleobase-containing compound metabolic process"/>
    <property type="evidence" value="ECO:0007669"/>
    <property type="project" value="InterPro"/>
</dbReference>
<feature type="compositionally biased region" description="Basic and acidic residues" evidence="10">
    <location>
        <begin position="562"/>
        <end position="577"/>
    </location>
</feature>
<evidence type="ECO:0000256" key="9">
    <source>
        <dbReference type="ARBA" id="ARBA00042761"/>
    </source>
</evidence>
<dbReference type="Gene3D" id="3.30.420.10">
    <property type="entry name" value="Ribonuclease H-like superfamily/Ribonuclease H"/>
    <property type="match status" value="1"/>
</dbReference>
<dbReference type="InterPro" id="IPR036397">
    <property type="entry name" value="RNaseH_sf"/>
</dbReference>
<evidence type="ECO:0000259" key="11">
    <source>
        <dbReference type="SMART" id="SM00474"/>
    </source>
</evidence>
<organism evidence="12 13">
    <name type="scientific">Toxoplasma gondii p89</name>
    <dbReference type="NCBI Taxonomy" id="943119"/>
    <lineage>
        <taxon>Eukaryota</taxon>
        <taxon>Sar</taxon>
        <taxon>Alveolata</taxon>
        <taxon>Apicomplexa</taxon>
        <taxon>Conoidasida</taxon>
        <taxon>Coccidia</taxon>
        <taxon>Eucoccidiorida</taxon>
        <taxon>Eimeriorina</taxon>
        <taxon>Sarcocystidae</taxon>
        <taxon>Toxoplasma</taxon>
    </lineage>
</organism>
<dbReference type="GO" id="GO:0003676">
    <property type="term" value="F:nucleic acid binding"/>
    <property type="evidence" value="ECO:0007669"/>
    <property type="project" value="InterPro"/>
</dbReference>
<evidence type="ECO:0000256" key="4">
    <source>
        <dbReference type="ARBA" id="ARBA00022801"/>
    </source>
</evidence>
<evidence type="ECO:0000256" key="2">
    <source>
        <dbReference type="ARBA" id="ARBA00022722"/>
    </source>
</evidence>
<dbReference type="PANTHER" id="PTHR13620:SF109">
    <property type="entry name" value="3'-5' EXONUCLEASE"/>
    <property type="match status" value="1"/>
</dbReference>
<dbReference type="CDD" id="cd06141">
    <property type="entry name" value="WRN_exo"/>
    <property type="match status" value="1"/>
</dbReference>
<dbReference type="GO" id="GO:0046872">
    <property type="term" value="F:metal ion binding"/>
    <property type="evidence" value="ECO:0007669"/>
    <property type="project" value="UniProtKB-KW"/>
</dbReference>
<sequence>MSPCEALLSGGRSAALALSVSCSRPSTGCPSLPARLPRNSVFTPEPHSACPTFAHTYTPEGRPESERRRRLFRASPALASPRRGFASGLAGKDAIRVCTRDNSWSKWSGSDRSRFSICRLELKSLPRIQFSGRIIVVRTLADDAAASEALLKTASASCGAASDLVLGYDSEHDPLAVSVGGDLPPSLSLFASLSPRPPLALIQLASPTVACIWQLSALGGLPPGLTALLLRADVVKVTQGATGEVEALQREFGVSPRNFLCLHAAAIALGCATNSRSLQALCGLFLERFLDKSLQLSTWSRDTLSPEQCMYAATDAYVSRQVLFGMREQVVPKEVMRLVEAQATLQLRCTQNEDSERRETAVSGSVAASGDTKEAERGGGGKCEAHADANLLVDCAFETGYDSLDPEGGTAESKLCLRQDSEDALGDTDCLEAARSHPSVCQGSRGLQVTPEGEKRGGRRGLRETSTVGHAQQTEDRTETPELGEESEHRESGSEPKSGIVRSKLQGARCDREVFVATLSRQESESERTRNSPVLKHVTGTQATQMEETAPDQLCDGSVKANDPDQQNRVEFDREGEASGTGTESASPRQNAGQAWVSLKETCVERGWRLECTRLESCRNGFRSVFSVNSGVSGVFVAKSSEAHTNLRAAQNDAAAQMLTLLAPLLTRKREV</sequence>
<dbReference type="Pfam" id="PF01612">
    <property type="entry name" value="DNA_pol_A_exo1"/>
    <property type="match status" value="1"/>
</dbReference>
<feature type="compositionally biased region" description="Polar residues" evidence="10">
    <location>
        <begin position="580"/>
        <end position="593"/>
    </location>
</feature>
<feature type="domain" description="3'-5' exonuclease" evidence="11">
    <location>
        <begin position="134"/>
        <end position="332"/>
    </location>
</feature>
<dbReference type="InterPro" id="IPR012337">
    <property type="entry name" value="RNaseH-like_sf"/>
</dbReference>
<reference evidence="12 13" key="1">
    <citation type="submission" date="2014-03" db="EMBL/GenBank/DDBJ databases">
        <authorList>
            <person name="Sibley D."/>
            <person name="Venepally P."/>
            <person name="Karamycheva S."/>
            <person name="Hadjithomas M."/>
            <person name="Khan A."/>
            <person name="Brunk B."/>
            <person name="Roos D."/>
            <person name="Caler E."/>
            <person name="Lorenzi H."/>
        </authorList>
    </citation>
    <scope>NUCLEOTIDE SEQUENCE [LARGE SCALE GENOMIC DNA]</scope>
    <source>
        <strain evidence="13">p89</strain>
    </source>
</reference>
<evidence type="ECO:0000313" key="12">
    <source>
        <dbReference type="EMBL" id="KFG29151.1"/>
    </source>
</evidence>
<evidence type="ECO:0000256" key="8">
    <source>
        <dbReference type="ARBA" id="ARBA00040531"/>
    </source>
</evidence>
<comment type="caution">
    <text evidence="12">The sequence shown here is derived from an EMBL/GenBank/DDBJ whole genome shotgun (WGS) entry which is preliminary data.</text>
</comment>
<dbReference type="InterPro" id="IPR051132">
    <property type="entry name" value="3-5_Exonuclease_domain"/>
</dbReference>
<dbReference type="GO" id="GO:0008408">
    <property type="term" value="F:3'-5' exonuclease activity"/>
    <property type="evidence" value="ECO:0007669"/>
    <property type="project" value="InterPro"/>
</dbReference>
<accession>A0A086JAI3</accession>
<feature type="compositionally biased region" description="Basic and acidic residues" evidence="10">
    <location>
        <begin position="371"/>
        <end position="381"/>
    </location>
</feature>
<evidence type="ECO:0000256" key="1">
    <source>
        <dbReference type="ARBA" id="ARBA00004123"/>
    </source>
</evidence>
<dbReference type="PANTHER" id="PTHR13620">
    <property type="entry name" value="3-5 EXONUCLEASE"/>
    <property type="match status" value="1"/>
</dbReference>
<feature type="region of interest" description="Disordered" evidence="10">
    <location>
        <begin position="440"/>
        <end position="505"/>
    </location>
</feature>
<keyword evidence="4" id="KW-0378">Hydrolase</keyword>
<evidence type="ECO:0000256" key="7">
    <source>
        <dbReference type="ARBA" id="ARBA00023242"/>
    </source>
</evidence>